<feature type="binding site" evidence="10">
    <location>
        <begin position="84"/>
        <end position="86"/>
    </location>
    <ligand>
        <name>L-histidine</name>
        <dbReference type="ChEBI" id="CHEBI:57595"/>
    </ligand>
</feature>
<dbReference type="PROSITE" id="PS50862">
    <property type="entry name" value="AA_TRNA_LIGASE_II"/>
    <property type="match status" value="1"/>
</dbReference>
<proteinExistence type="inferred from homology"/>
<dbReference type="Proteomes" id="UP000464178">
    <property type="component" value="Chromosome"/>
</dbReference>
<evidence type="ECO:0000313" key="12">
    <source>
        <dbReference type="EMBL" id="VTR92256.1"/>
    </source>
</evidence>
<dbReference type="Gene3D" id="3.40.50.800">
    <property type="entry name" value="Anticodon-binding domain"/>
    <property type="match status" value="1"/>
</dbReference>
<dbReference type="InterPro" id="IPR045864">
    <property type="entry name" value="aa-tRNA-synth_II/BPL/LPL"/>
</dbReference>
<dbReference type="InterPro" id="IPR033656">
    <property type="entry name" value="HisRS_anticodon"/>
</dbReference>
<dbReference type="GO" id="GO:0005524">
    <property type="term" value="F:ATP binding"/>
    <property type="evidence" value="ECO:0007669"/>
    <property type="project" value="UniProtKB-UniRule"/>
</dbReference>
<feature type="binding site" evidence="10">
    <location>
        <begin position="299"/>
        <end position="300"/>
    </location>
    <ligand>
        <name>L-histidine</name>
        <dbReference type="ChEBI" id="CHEBI:57595"/>
    </ligand>
</feature>
<keyword evidence="3 9" id="KW-0436">Ligase</keyword>
<dbReference type="InterPro" id="IPR041715">
    <property type="entry name" value="HisRS-like_core"/>
</dbReference>
<dbReference type="NCBIfam" id="TIGR00442">
    <property type="entry name" value="hisS"/>
    <property type="match status" value="1"/>
</dbReference>
<keyword evidence="4 9" id="KW-0547">Nucleotide-binding</keyword>
<dbReference type="AlphaFoldDB" id="A0A6P2CV50"/>
<dbReference type="InterPro" id="IPR015807">
    <property type="entry name" value="His-tRNA-ligase"/>
</dbReference>
<comment type="subcellular location">
    <subcellularLocation>
        <location evidence="9">Cytoplasm</location>
    </subcellularLocation>
</comment>
<dbReference type="SUPFAM" id="SSF52954">
    <property type="entry name" value="Class II aaRS ABD-related"/>
    <property type="match status" value="1"/>
</dbReference>
<evidence type="ECO:0000256" key="2">
    <source>
        <dbReference type="ARBA" id="ARBA00011738"/>
    </source>
</evidence>
<evidence type="ECO:0000256" key="8">
    <source>
        <dbReference type="ARBA" id="ARBA00047639"/>
    </source>
</evidence>
<dbReference type="GO" id="GO:0005737">
    <property type="term" value="C:cytoplasm"/>
    <property type="evidence" value="ECO:0007669"/>
    <property type="project" value="UniProtKB-SubCell"/>
</dbReference>
<dbReference type="CDD" id="cd00859">
    <property type="entry name" value="HisRS_anticodon"/>
    <property type="match status" value="1"/>
</dbReference>
<dbReference type="Gene3D" id="3.30.930.10">
    <property type="entry name" value="Bira Bifunctional Protein, Domain 2"/>
    <property type="match status" value="1"/>
</dbReference>
<dbReference type="GO" id="GO:0004821">
    <property type="term" value="F:histidine-tRNA ligase activity"/>
    <property type="evidence" value="ECO:0007669"/>
    <property type="project" value="UniProtKB-UniRule"/>
</dbReference>
<evidence type="ECO:0000313" key="13">
    <source>
        <dbReference type="Proteomes" id="UP000464178"/>
    </source>
</evidence>
<dbReference type="EMBL" id="LR593886">
    <property type="protein sequence ID" value="VTR92256.1"/>
    <property type="molecule type" value="Genomic_DNA"/>
</dbReference>
<comment type="catalytic activity">
    <reaction evidence="8 9">
        <text>tRNA(His) + L-histidine + ATP = L-histidyl-tRNA(His) + AMP + diphosphate + H(+)</text>
        <dbReference type="Rhea" id="RHEA:17313"/>
        <dbReference type="Rhea" id="RHEA-COMP:9665"/>
        <dbReference type="Rhea" id="RHEA-COMP:9689"/>
        <dbReference type="ChEBI" id="CHEBI:15378"/>
        <dbReference type="ChEBI" id="CHEBI:30616"/>
        <dbReference type="ChEBI" id="CHEBI:33019"/>
        <dbReference type="ChEBI" id="CHEBI:57595"/>
        <dbReference type="ChEBI" id="CHEBI:78442"/>
        <dbReference type="ChEBI" id="CHEBI:78527"/>
        <dbReference type="ChEBI" id="CHEBI:456215"/>
        <dbReference type="EC" id="6.1.1.21"/>
    </reaction>
</comment>
<organism evidence="12 13">
    <name type="scientific">Gemmata massiliana</name>
    <dbReference type="NCBI Taxonomy" id="1210884"/>
    <lineage>
        <taxon>Bacteria</taxon>
        <taxon>Pseudomonadati</taxon>
        <taxon>Planctomycetota</taxon>
        <taxon>Planctomycetia</taxon>
        <taxon>Gemmatales</taxon>
        <taxon>Gemmataceae</taxon>
        <taxon>Gemmata</taxon>
    </lineage>
</organism>
<keyword evidence="13" id="KW-1185">Reference proteome</keyword>
<dbReference type="PIRSF" id="PIRSF001549">
    <property type="entry name" value="His-tRNA_synth"/>
    <property type="match status" value="1"/>
</dbReference>
<keyword evidence="5 9" id="KW-0067">ATP-binding</keyword>
<evidence type="ECO:0000256" key="7">
    <source>
        <dbReference type="ARBA" id="ARBA00023146"/>
    </source>
</evidence>
<evidence type="ECO:0000256" key="1">
    <source>
        <dbReference type="ARBA" id="ARBA00008226"/>
    </source>
</evidence>
<feature type="binding site" evidence="10">
    <location>
        <position position="114"/>
    </location>
    <ligand>
        <name>L-histidine</name>
        <dbReference type="ChEBI" id="CHEBI:57595"/>
    </ligand>
</feature>
<accession>A0A6P2CV50</accession>
<dbReference type="SUPFAM" id="SSF55681">
    <property type="entry name" value="Class II aaRS and biotin synthetases"/>
    <property type="match status" value="1"/>
</dbReference>
<sequence length="460" mass="50969">MSNLITPRTLSGFRDYLPAVMLAREEVLRRAREVYRSYGFTPIDTPACESLDVLLGKGGDESDKLVYRVLSARGDKAEMGLRFDLTVPFARFSAQYINELGTPFKRYAMGPVWRGERPGQGRYREFWQCDFDTIGTTSNAADIETALVINDLFTAIGFDKFEIRVNNRKLLNGLLEAVGLRDKSVIVLRAIDKLDKIGRDAVLAEMTNQEVSLLAARNVLDFTQLRGADALDKLEEVLPIVETVLKPRLKETKENIAGGQQLIEEGIAQLRELLAVTKAAGVPEERIKIDLSIARGLDYYTGTIYETFLTDLPGIGSVCSGGRYDNLASKYTKQVLPGVGASLGVDRLIAAMEELKHPLLTGQTTPAQVLVVNFDATRLGDYQRIARALRAACVNVEVYPDTTKKIGTQFAYAEKRGFKLAVVAGPAEFEQGVWKVKDLAKREEAAVPEAELVERIKQQV</sequence>
<feature type="binding site" evidence="10">
    <location>
        <position position="295"/>
    </location>
    <ligand>
        <name>L-histidine</name>
        <dbReference type="ChEBI" id="CHEBI:57595"/>
    </ligand>
</feature>
<dbReference type="InterPro" id="IPR036621">
    <property type="entry name" value="Anticodon-bd_dom_sf"/>
</dbReference>
<evidence type="ECO:0000256" key="4">
    <source>
        <dbReference type="ARBA" id="ARBA00022741"/>
    </source>
</evidence>
<dbReference type="HAMAP" id="MF_00127">
    <property type="entry name" value="His_tRNA_synth"/>
    <property type="match status" value="1"/>
</dbReference>
<comment type="similarity">
    <text evidence="1 9">Belongs to the class-II aminoacyl-tRNA synthetase family.</text>
</comment>
<evidence type="ECO:0000256" key="3">
    <source>
        <dbReference type="ARBA" id="ARBA00022598"/>
    </source>
</evidence>
<protein>
    <recommendedName>
        <fullName evidence="9">Histidine--tRNA ligase</fullName>
        <ecNumber evidence="9">6.1.1.21</ecNumber>
    </recommendedName>
    <alternativeName>
        <fullName evidence="9">Histidyl-tRNA synthetase</fullName>
        <shortName evidence="9">HisRS</shortName>
    </alternativeName>
</protein>
<keyword evidence="7 9" id="KW-0030">Aminoacyl-tRNA synthetase</keyword>
<dbReference type="Pfam" id="PF03129">
    <property type="entry name" value="HGTP_anticodon"/>
    <property type="match status" value="1"/>
</dbReference>
<keyword evidence="6 9" id="KW-0648">Protein biosynthesis</keyword>
<dbReference type="CDD" id="cd00773">
    <property type="entry name" value="HisRS-like_core"/>
    <property type="match status" value="1"/>
</dbReference>
<dbReference type="Pfam" id="PF13393">
    <property type="entry name" value="tRNA-synt_His"/>
    <property type="match status" value="1"/>
</dbReference>
<dbReference type="InterPro" id="IPR006195">
    <property type="entry name" value="aa-tRNA-synth_II"/>
</dbReference>
<evidence type="ECO:0000256" key="6">
    <source>
        <dbReference type="ARBA" id="ARBA00022917"/>
    </source>
</evidence>
<evidence type="ECO:0000259" key="11">
    <source>
        <dbReference type="PROSITE" id="PS50862"/>
    </source>
</evidence>
<reference evidence="12 13" key="1">
    <citation type="submission" date="2019-05" db="EMBL/GenBank/DDBJ databases">
        <authorList>
            <consortium name="Science for Life Laboratories"/>
        </authorList>
    </citation>
    <scope>NUCLEOTIDE SEQUENCE [LARGE SCALE GENOMIC DNA]</scope>
    <source>
        <strain evidence="12">Soil9</strain>
    </source>
</reference>
<evidence type="ECO:0000256" key="9">
    <source>
        <dbReference type="HAMAP-Rule" id="MF_00127"/>
    </source>
</evidence>
<name>A0A6P2CV50_9BACT</name>
<dbReference type="InterPro" id="IPR004516">
    <property type="entry name" value="HisRS/HisZ"/>
</dbReference>
<dbReference type="PANTHER" id="PTHR11476">
    <property type="entry name" value="HISTIDYL-TRNA SYNTHETASE"/>
    <property type="match status" value="1"/>
</dbReference>
<dbReference type="InterPro" id="IPR004154">
    <property type="entry name" value="Anticodon-bd"/>
</dbReference>
<dbReference type="GO" id="GO:0006427">
    <property type="term" value="P:histidyl-tRNA aminoacylation"/>
    <property type="evidence" value="ECO:0007669"/>
    <property type="project" value="UniProtKB-UniRule"/>
</dbReference>
<dbReference type="EC" id="6.1.1.21" evidence="9"/>
<feature type="domain" description="Aminoacyl-transfer RNA synthetases class-II family profile" evidence="11">
    <location>
        <begin position="1"/>
        <end position="366"/>
    </location>
</feature>
<gene>
    <name evidence="9" type="primary">hisS</name>
    <name evidence="12" type="ORF">SOIL9_54580</name>
</gene>
<evidence type="ECO:0000256" key="5">
    <source>
        <dbReference type="ARBA" id="ARBA00022840"/>
    </source>
</evidence>
<keyword evidence="9" id="KW-0963">Cytoplasm</keyword>
<comment type="subunit">
    <text evidence="2 9">Homodimer.</text>
</comment>
<dbReference type="KEGG" id="gms:SOIL9_54580"/>
<feature type="binding site" evidence="10">
    <location>
        <position position="132"/>
    </location>
    <ligand>
        <name>L-histidine</name>
        <dbReference type="ChEBI" id="CHEBI:57595"/>
    </ligand>
</feature>
<evidence type="ECO:0000256" key="10">
    <source>
        <dbReference type="PIRSR" id="PIRSR001549-1"/>
    </source>
</evidence>
<feature type="binding site" evidence="10">
    <location>
        <position position="128"/>
    </location>
    <ligand>
        <name>L-histidine</name>
        <dbReference type="ChEBI" id="CHEBI:57595"/>
    </ligand>
</feature>
<dbReference type="PANTHER" id="PTHR11476:SF7">
    <property type="entry name" value="HISTIDINE--TRNA LIGASE"/>
    <property type="match status" value="1"/>
</dbReference>